<dbReference type="Proteomes" id="UP000325945">
    <property type="component" value="Unassembled WGS sequence"/>
</dbReference>
<evidence type="ECO:0000313" key="1">
    <source>
        <dbReference type="EMBL" id="KAE8320591.1"/>
    </source>
</evidence>
<organism evidence="1 2">
    <name type="scientific">Aspergillus sergii</name>
    <dbReference type="NCBI Taxonomy" id="1034303"/>
    <lineage>
        <taxon>Eukaryota</taxon>
        <taxon>Fungi</taxon>
        <taxon>Dikarya</taxon>
        <taxon>Ascomycota</taxon>
        <taxon>Pezizomycotina</taxon>
        <taxon>Eurotiomycetes</taxon>
        <taxon>Eurotiomycetidae</taxon>
        <taxon>Eurotiales</taxon>
        <taxon>Aspergillaceae</taxon>
        <taxon>Aspergillus</taxon>
        <taxon>Aspergillus subgen. Circumdati</taxon>
    </lineage>
</organism>
<name>A0A5N6WIA9_9EURO</name>
<dbReference type="EMBL" id="ML741911">
    <property type="protein sequence ID" value="KAE8320591.1"/>
    <property type="molecule type" value="Genomic_DNA"/>
</dbReference>
<gene>
    <name evidence="1" type="ORF">BDV39DRAFT_37912</name>
</gene>
<keyword evidence="2" id="KW-1185">Reference proteome</keyword>
<dbReference type="AlphaFoldDB" id="A0A5N6WIA9"/>
<evidence type="ECO:0000313" key="2">
    <source>
        <dbReference type="Proteomes" id="UP000325945"/>
    </source>
</evidence>
<protein>
    <submittedName>
        <fullName evidence="1">Uncharacterized protein</fullName>
    </submittedName>
</protein>
<accession>A0A5N6WIA9</accession>
<reference evidence="2" key="1">
    <citation type="submission" date="2019-04" db="EMBL/GenBank/DDBJ databases">
        <title>Friends and foes A comparative genomics studyof 23 Aspergillus species from section Flavi.</title>
        <authorList>
            <consortium name="DOE Joint Genome Institute"/>
            <person name="Kjaerbolling I."/>
            <person name="Vesth T."/>
            <person name="Frisvad J.C."/>
            <person name="Nybo J.L."/>
            <person name="Theobald S."/>
            <person name="Kildgaard S."/>
            <person name="Isbrandt T."/>
            <person name="Kuo A."/>
            <person name="Sato A."/>
            <person name="Lyhne E.K."/>
            <person name="Kogle M.E."/>
            <person name="Wiebenga A."/>
            <person name="Kun R.S."/>
            <person name="Lubbers R.J."/>
            <person name="Makela M.R."/>
            <person name="Barry K."/>
            <person name="Chovatia M."/>
            <person name="Clum A."/>
            <person name="Daum C."/>
            <person name="Haridas S."/>
            <person name="He G."/>
            <person name="LaButti K."/>
            <person name="Lipzen A."/>
            <person name="Mondo S."/>
            <person name="Riley R."/>
            <person name="Salamov A."/>
            <person name="Simmons B.A."/>
            <person name="Magnuson J.K."/>
            <person name="Henrissat B."/>
            <person name="Mortensen U.H."/>
            <person name="Larsen T.O."/>
            <person name="Devries R.P."/>
            <person name="Grigoriev I.V."/>
            <person name="Machida M."/>
            <person name="Baker S.E."/>
            <person name="Andersen M.R."/>
        </authorList>
    </citation>
    <scope>NUCLEOTIDE SEQUENCE [LARGE SCALE GENOMIC DNA]</scope>
    <source>
        <strain evidence="2">CBS 130017</strain>
    </source>
</reference>
<sequence length="237" mass="26126">MFHVIIRKHYLLIYSALSRMSGSIPTSFNNWPTGIFIGADTALLTVAQNLLSEHLELEQARFSLLGILSGETRISIGPLSNIKIKGDEPGTVITLLSADAVVKLTLHMPWPIPNLIMGSSFCGIAEFSLRVAHRNGCLSLNMSLDNLEINQHLIGIPEWANSMIYGWISQLQARLYFLLTSLVLRQLQISRLPPIHVTDVKGLRVFIQPEAFKVVQLSPSAEPFIMASGLPLICAGN</sequence>
<proteinExistence type="predicted"/>